<dbReference type="EMBL" id="LNGD01000076">
    <property type="protein sequence ID" value="KYC50730.1"/>
    <property type="molecule type" value="Genomic_DNA"/>
</dbReference>
<accession>A0A150J0F9</accession>
<evidence type="ECO:0000313" key="1">
    <source>
        <dbReference type="EMBL" id="KYC50730.1"/>
    </source>
</evidence>
<dbReference type="AlphaFoldDB" id="A0A150J0F9"/>
<dbReference type="Proteomes" id="UP000075578">
    <property type="component" value="Unassembled WGS sequence"/>
</dbReference>
<proteinExistence type="predicted"/>
<comment type="caution">
    <text evidence="1">The sequence shown here is derived from an EMBL/GenBank/DDBJ whole genome shotgun (WGS) entry which is preliminary data.</text>
</comment>
<organism evidence="1 2">
    <name type="scientific">Candidatus Methanofastidiosum methylothiophilum</name>
    <dbReference type="NCBI Taxonomy" id="1705564"/>
    <lineage>
        <taxon>Archaea</taxon>
        <taxon>Methanobacteriati</taxon>
        <taxon>Methanobacteriota</taxon>
        <taxon>Stenosarchaea group</taxon>
        <taxon>Candidatus Methanofastidiosia</taxon>
        <taxon>Candidatus Methanofastidiosales</taxon>
        <taxon>Candidatus Methanofastidiosaceae</taxon>
        <taxon>Candidatus Methanofastidiosum</taxon>
    </lineage>
</organism>
<sequence>MRTSFSRNDSSIVRSIYTLSVTSWMMKTWYAWPSSVKKSLVTVLVCNIDEYTVRVGRENNAVFNLIKKRLEPFQSRKGILPDGGGPQTNKRCIYRIIIIRQRCLYRASSDHSLNAFTDSSGGRGLKAPVRERALSPFHQAGGTCSFR</sequence>
<name>A0A150J0F9_9EURY</name>
<protein>
    <submittedName>
        <fullName evidence="1">Uncharacterized protein</fullName>
    </submittedName>
</protein>
<reference evidence="1 2" key="1">
    <citation type="journal article" date="2016" name="ISME J.">
        <title>Chasing the elusive Euryarchaeota class WSA2: genomes reveal a uniquely fastidious methyl-reducing methanogen.</title>
        <authorList>
            <person name="Nobu M.K."/>
            <person name="Narihiro T."/>
            <person name="Kuroda K."/>
            <person name="Mei R."/>
            <person name="Liu W.T."/>
        </authorList>
    </citation>
    <scope>NUCLEOTIDE SEQUENCE [LARGE SCALE GENOMIC DNA]</scope>
    <source>
        <strain evidence="1">U1lsi0528_Bin089</strain>
    </source>
</reference>
<evidence type="ECO:0000313" key="2">
    <source>
        <dbReference type="Proteomes" id="UP000075578"/>
    </source>
</evidence>
<gene>
    <name evidence="1" type="ORF">AMQ74_01214</name>
</gene>